<dbReference type="RefSeq" id="WP_078254742.1">
    <property type="nucleotide sequence ID" value="NZ_MUYU01000025.1"/>
</dbReference>
<evidence type="ECO:0000313" key="2">
    <source>
        <dbReference type="Proteomes" id="UP000189800"/>
    </source>
</evidence>
<accession>A0A1T0CKP6</accession>
<gene>
    <name evidence="1" type="ORF">B0680_08880</name>
</gene>
<reference evidence="1 2" key="1">
    <citation type="submission" date="2017-02" db="EMBL/GenBank/DDBJ databases">
        <title>Draft genome sequence of Moraxella pluranimalium CCUG 54913T type strain.</title>
        <authorList>
            <person name="Salva-Serra F."/>
            <person name="Engstrom-Jakobsson H."/>
            <person name="Thorell K."/>
            <person name="Jaen-Luchoro D."/>
            <person name="Gonzales-Siles L."/>
            <person name="Karlsson R."/>
            <person name="Yazdan S."/>
            <person name="Boulund F."/>
            <person name="Johnning A."/>
            <person name="Engstrand L."/>
            <person name="Kristiansson E."/>
            <person name="Moore E."/>
        </authorList>
    </citation>
    <scope>NUCLEOTIDE SEQUENCE [LARGE SCALE GENOMIC DNA]</scope>
    <source>
        <strain evidence="1 2">CCUG 54913</strain>
    </source>
</reference>
<comment type="caution">
    <text evidence="1">The sequence shown here is derived from an EMBL/GenBank/DDBJ whole genome shotgun (WGS) entry which is preliminary data.</text>
</comment>
<dbReference type="Pfam" id="PF10973">
    <property type="entry name" value="DUF2799"/>
    <property type="match status" value="1"/>
</dbReference>
<keyword evidence="2" id="KW-1185">Reference proteome</keyword>
<evidence type="ECO:0000313" key="1">
    <source>
        <dbReference type="EMBL" id="OOS22920.1"/>
    </source>
</evidence>
<sequence length="97" mass="11410">MAKPVATPMKSLTIKWEAGRQAGLKSYCTKAHAYELGQRGYSMNQVCPEEGLLEIQQSHALGYQQYYQRSRLNQDWIYPYSFGWYGPFGPYRSPYWW</sequence>
<name>A0A1T0CKP6_9GAMM</name>
<dbReference type="InterPro" id="IPR021242">
    <property type="entry name" value="DUF2799"/>
</dbReference>
<dbReference type="Proteomes" id="UP000189800">
    <property type="component" value="Unassembled WGS sequence"/>
</dbReference>
<dbReference type="EMBL" id="MUYU01000025">
    <property type="protein sequence ID" value="OOS22920.1"/>
    <property type="molecule type" value="Genomic_DNA"/>
</dbReference>
<proteinExistence type="predicted"/>
<organism evidence="1 2">
    <name type="scientific">Moraxella pluranimalium</name>
    <dbReference type="NCBI Taxonomy" id="470453"/>
    <lineage>
        <taxon>Bacteria</taxon>
        <taxon>Pseudomonadati</taxon>
        <taxon>Pseudomonadota</taxon>
        <taxon>Gammaproteobacteria</taxon>
        <taxon>Moraxellales</taxon>
        <taxon>Moraxellaceae</taxon>
        <taxon>Moraxella</taxon>
    </lineage>
</organism>
<dbReference type="STRING" id="470453.B0680_08880"/>
<dbReference type="AlphaFoldDB" id="A0A1T0CKP6"/>
<protein>
    <submittedName>
        <fullName evidence="1">Uncharacterized protein</fullName>
    </submittedName>
</protein>
<dbReference type="OrthoDB" id="5917215at2"/>